<dbReference type="PANTHER" id="PTHR47962">
    <property type="entry name" value="ATP-DEPENDENT HELICASE LHR-RELATED-RELATED"/>
    <property type="match status" value="1"/>
</dbReference>
<dbReference type="AlphaFoldDB" id="A0A7Z9E1R5"/>
<dbReference type="EMBL" id="CZCS02000180">
    <property type="protein sequence ID" value="VXD18526.1"/>
    <property type="molecule type" value="Genomic_DNA"/>
</dbReference>
<dbReference type="Proteomes" id="UP000182190">
    <property type="component" value="Unassembled WGS sequence"/>
</dbReference>
<dbReference type="PROSITE" id="PS51192">
    <property type="entry name" value="HELICASE_ATP_BIND_1"/>
    <property type="match status" value="1"/>
</dbReference>
<dbReference type="NCBIfam" id="TIGR03158">
    <property type="entry name" value="cas3_cyano"/>
    <property type="match status" value="1"/>
</dbReference>
<evidence type="ECO:0000256" key="4">
    <source>
        <dbReference type="ARBA" id="ARBA00022840"/>
    </source>
</evidence>
<dbReference type="GO" id="GO:0003677">
    <property type="term" value="F:DNA binding"/>
    <property type="evidence" value="ECO:0007669"/>
    <property type="project" value="TreeGrafter"/>
</dbReference>
<feature type="domain" description="Helicase ATP-binding" evidence="6">
    <location>
        <begin position="71"/>
        <end position="253"/>
    </location>
</feature>
<evidence type="ECO:0000256" key="1">
    <source>
        <dbReference type="ARBA" id="ARBA00022741"/>
    </source>
</evidence>
<keyword evidence="3" id="KW-0347">Helicase</keyword>
<keyword evidence="9" id="KW-1185">Reference proteome</keyword>
<dbReference type="Pfam" id="PF00270">
    <property type="entry name" value="DEAD"/>
    <property type="match status" value="1"/>
</dbReference>
<dbReference type="PROSITE" id="PS51194">
    <property type="entry name" value="HELICASE_CTER"/>
    <property type="match status" value="1"/>
</dbReference>
<organism evidence="8 9">
    <name type="scientific">Planktothrix paucivesiculata PCC 9631</name>
    <dbReference type="NCBI Taxonomy" id="671071"/>
    <lineage>
        <taxon>Bacteria</taxon>
        <taxon>Bacillati</taxon>
        <taxon>Cyanobacteriota</taxon>
        <taxon>Cyanophyceae</taxon>
        <taxon>Oscillatoriophycideae</taxon>
        <taxon>Oscillatoriales</taxon>
        <taxon>Microcoleaceae</taxon>
        <taxon>Planktothrix</taxon>
    </lineage>
</organism>
<reference evidence="8" key="1">
    <citation type="submission" date="2019-10" db="EMBL/GenBank/DDBJ databases">
        <authorList>
            <consortium name="Genoscope - CEA"/>
            <person name="William W."/>
        </authorList>
    </citation>
    <scope>NUCLEOTIDE SEQUENCE [LARGE SCALE GENOMIC DNA]</scope>
    <source>
        <strain evidence="8">BBR_PRJEB10994</strain>
    </source>
</reference>
<dbReference type="InterPro" id="IPR027417">
    <property type="entry name" value="P-loop_NTPase"/>
</dbReference>
<evidence type="ECO:0000259" key="6">
    <source>
        <dbReference type="PROSITE" id="PS51192"/>
    </source>
</evidence>
<evidence type="ECO:0000256" key="2">
    <source>
        <dbReference type="ARBA" id="ARBA00022801"/>
    </source>
</evidence>
<evidence type="ECO:0000313" key="9">
    <source>
        <dbReference type="Proteomes" id="UP000182190"/>
    </source>
</evidence>
<keyword evidence="4" id="KW-0067">ATP-binding</keyword>
<comment type="caution">
    <text evidence="8">The sequence shown here is derived from an EMBL/GenBank/DDBJ whole genome shotgun (WGS) entry which is preliminary data.</text>
</comment>
<evidence type="ECO:0000256" key="3">
    <source>
        <dbReference type="ARBA" id="ARBA00022806"/>
    </source>
</evidence>
<dbReference type="SUPFAM" id="SSF52540">
    <property type="entry name" value="P-loop containing nucleoside triphosphate hydrolases"/>
    <property type="match status" value="1"/>
</dbReference>
<dbReference type="RefSeq" id="WP_083617782.1">
    <property type="nucleotide sequence ID" value="NZ_LR735002.1"/>
</dbReference>
<accession>A0A7Z9E1R5</accession>
<dbReference type="GO" id="GO:0051607">
    <property type="term" value="P:defense response to virus"/>
    <property type="evidence" value="ECO:0007669"/>
    <property type="project" value="UniProtKB-KW"/>
</dbReference>
<dbReference type="InterPro" id="IPR011545">
    <property type="entry name" value="DEAD/DEAH_box_helicase_dom"/>
</dbReference>
<dbReference type="Gene3D" id="3.40.50.300">
    <property type="entry name" value="P-loop containing nucleotide triphosphate hydrolases"/>
    <property type="match status" value="2"/>
</dbReference>
<proteinExistence type="predicted"/>
<sequence>MKITLLPLYSQQNTDVQGCPLGCRGECKVKQQATNFGKNPEVSCPLSVHQVQTCAQVLDGPAEIIFNTSATGDGKSLAAYLGGLLNPKFRTIALYPTIELVTDQDKQVRNYCQDFNLDGSRRVDSLYGVELARRVEIAEKSNKFKELSKVIEHKPVILTNPDIFHLITHFRYYNPAYNHAWFPSLLARNPDLYVADEFHIFGVHQEAAILNSLLLIRYNRPRKRPIKVLFTSATPKPSFINTLEKAGFQVTKIAGNYVSEPTAGYRQILQSVELKFVQLDRDSDSLTWLKEQAELIRQLLTVEGQGRGLIILNSVAQVSRTVRELQAIFPEDQIKVREISGRIDRQERTITQTELKNAEQSVLVVGTSAVDVGVDFKINLLIFEASDSATFIQRLGRLGRHPNFSSYNAYVLLPGRAPWIEARLAEKLTEGQDINRTEFREIIEDAFNPPTEFEQYRSYWGALQAQGMLLKMTGENAAVMERIHQNMSEDLRRVYGEKLDKKRGHWCALNNNPTGEAVQEELLRFRGGSDLQAAVWEGSRFYTYDLLRLLPYAEVEIIDSQTFLEAAEKFNHPATEFPDQYIQVYLKIKQWTDRRFEMQLECDRTTEELKQCTLILLDKLTIVGHPQGEVKKCLRKRKLLAFIVSVNRSQAYSHWEVSRKLHLNPTFGLYRLTDADGVAYACAFNQDALLLEAMKWRLKPCETAQPYIF</sequence>
<gene>
    <name evidence="8" type="ORF">PL9631_400018</name>
</gene>
<dbReference type="OrthoDB" id="415697at2"/>
<dbReference type="InterPro" id="IPR001650">
    <property type="entry name" value="Helicase_C-like"/>
</dbReference>
<dbReference type="PANTHER" id="PTHR47962:SF5">
    <property type="entry name" value="ATP-DEPENDENT HELICASE LHR-RELATED"/>
    <property type="match status" value="1"/>
</dbReference>
<dbReference type="GO" id="GO:0016887">
    <property type="term" value="F:ATP hydrolysis activity"/>
    <property type="evidence" value="ECO:0007669"/>
    <property type="project" value="TreeGrafter"/>
</dbReference>
<keyword evidence="5" id="KW-0051">Antiviral defense</keyword>
<protein>
    <submittedName>
        <fullName evidence="8">CRISPR-associated helicase, Cyano-type</fullName>
    </submittedName>
</protein>
<keyword evidence="1" id="KW-0547">Nucleotide-binding</keyword>
<evidence type="ECO:0000259" key="7">
    <source>
        <dbReference type="PROSITE" id="PS51194"/>
    </source>
</evidence>
<name>A0A7Z9E1R5_9CYAN</name>
<dbReference type="SMART" id="SM00490">
    <property type="entry name" value="HELICc"/>
    <property type="match status" value="1"/>
</dbReference>
<dbReference type="InterPro" id="IPR014001">
    <property type="entry name" value="Helicase_ATP-bd"/>
</dbReference>
<evidence type="ECO:0000313" key="8">
    <source>
        <dbReference type="EMBL" id="VXD18526.1"/>
    </source>
</evidence>
<dbReference type="InterPro" id="IPR052511">
    <property type="entry name" value="ATP-dep_Helicase"/>
</dbReference>
<feature type="domain" description="Helicase C-terminal" evidence="7">
    <location>
        <begin position="294"/>
        <end position="447"/>
    </location>
</feature>
<dbReference type="InterPro" id="IPR017575">
    <property type="entry name" value="CRISPR-assoc_helicase_Cas3"/>
</dbReference>
<dbReference type="Pfam" id="PF22590">
    <property type="entry name" value="Cas3-like_C_2"/>
    <property type="match status" value="1"/>
</dbReference>
<dbReference type="InterPro" id="IPR054712">
    <property type="entry name" value="Cas3-like_dom"/>
</dbReference>
<dbReference type="GO" id="GO:0004386">
    <property type="term" value="F:helicase activity"/>
    <property type="evidence" value="ECO:0007669"/>
    <property type="project" value="UniProtKB-KW"/>
</dbReference>
<dbReference type="SMART" id="SM00487">
    <property type="entry name" value="DEXDc"/>
    <property type="match status" value="1"/>
</dbReference>
<dbReference type="GO" id="GO:0005524">
    <property type="term" value="F:ATP binding"/>
    <property type="evidence" value="ECO:0007669"/>
    <property type="project" value="UniProtKB-KW"/>
</dbReference>
<keyword evidence="2" id="KW-0378">Hydrolase</keyword>
<evidence type="ECO:0000256" key="5">
    <source>
        <dbReference type="ARBA" id="ARBA00023118"/>
    </source>
</evidence>